<organism evidence="1 2">
    <name type="scientific">Candidatus Viadribacter manganicus</name>
    <dbReference type="NCBI Taxonomy" id="1759059"/>
    <lineage>
        <taxon>Bacteria</taxon>
        <taxon>Pseudomonadati</taxon>
        <taxon>Pseudomonadota</taxon>
        <taxon>Alphaproteobacteria</taxon>
        <taxon>Hyphomonadales</taxon>
        <taxon>Hyphomonadaceae</taxon>
        <taxon>Candidatus Viadribacter</taxon>
    </lineage>
</organism>
<name>A0A1B1AFX2_9PROT</name>
<dbReference type="Proteomes" id="UP000092498">
    <property type="component" value="Chromosome"/>
</dbReference>
<dbReference type="KEGG" id="cbot:ATE48_05680"/>
<dbReference type="STRING" id="1759059.ATE48_05680"/>
<dbReference type="AlphaFoldDB" id="A0A1B1AFX2"/>
<evidence type="ECO:0000313" key="1">
    <source>
        <dbReference type="EMBL" id="ANP45441.1"/>
    </source>
</evidence>
<dbReference type="InParanoid" id="A0A1B1AFX2"/>
<reference evidence="1 2" key="1">
    <citation type="submission" date="2015-11" db="EMBL/GenBank/DDBJ databases">
        <title>Whole-Genome Sequence of Candidatus Oderbacter manganicum from the National Park Lower Oder Valley, Germany.</title>
        <authorList>
            <person name="Braun B."/>
            <person name="Liere K."/>
            <person name="Szewzyk U."/>
        </authorList>
    </citation>
    <scope>NUCLEOTIDE SEQUENCE [LARGE SCALE GENOMIC DNA]</scope>
    <source>
        <strain evidence="1 2">OTSz_A_272</strain>
    </source>
</reference>
<evidence type="ECO:0000313" key="2">
    <source>
        <dbReference type="Proteomes" id="UP000092498"/>
    </source>
</evidence>
<dbReference type="EMBL" id="CP013244">
    <property type="protein sequence ID" value="ANP45441.1"/>
    <property type="molecule type" value="Genomic_DNA"/>
</dbReference>
<proteinExistence type="predicted"/>
<sequence>MGLAISVGMLADLLVNDEEGAEWFEEDIAKLNGVLATAGRSPHKEPRETDSIGIGAYGYTGLHHLRRCAAHLHYVGALPAPLKRDEDVTLDERYQTYGAEFESENAGAEPGAFARASSRQFDHLIMHDDAEGFYVPQDFDRVLIAGDQAYGWVGSSYALMRECAKLADALQLPADLLANGEGAAFADAIKATAKGGWSLFGKGKPILWREHAIASMLCAKLHAAASHSIRTGSLVVFC</sequence>
<protein>
    <submittedName>
        <fullName evidence="1">Uncharacterized protein</fullName>
    </submittedName>
</protein>
<gene>
    <name evidence="1" type="ORF">ATE48_05680</name>
</gene>
<keyword evidence="2" id="KW-1185">Reference proteome</keyword>
<accession>A0A1B1AFX2</accession>